<name>A0A3S1AQH0_ELYCH</name>
<keyword evidence="1" id="KW-0862">Zinc</keyword>
<keyword evidence="1" id="KW-0863">Zinc-finger</keyword>
<comment type="caution">
    <text evidence="4">The sequence shown here is derived from an EMBL/GenBank/DDBJ whole genome shotgun (WGS) entry which is preliminary data.</text>
</comment>
<organism evidence="4 5">
    <name type="scientific">Elysia chlorotica</name>
    <name type="common">Eastern emerald elysia</name>
    <name type="synonym">Sea slug</name>
    <dbReference type="NCBI Taxonomy" id="188477"/>
    <lineage>
        <taxon>Eukaryota</taxon>
        <taxon>Metazoa</taxon>
        <taxon>Spiralia</taxon>
        <taxon>Lophotrochozoa</taxon>
        <taxon>Mollusca</taxon>
        <taxon>Gastropoda</taxon>
        <taxon>Heterobranchia</taxon>
        <taxon>Euthyneura</taxon>
        <taxon>Panpulmonata</taxon>
        <taxon>Sacoglossa</taxon>
        <taxon>Placobranchoidea</taxon>
        <taxon>Plakobranchidae</taxon>
        <taxon>Elysia</taxon>
    </lineage>
</organism>
<sequence length="558" mass="61184">MPGARSAAMPAPEGTQPVTASTLVVYAPRDAVIDRFYGDGGVSETERFLTRIQRAWESPQFASDRAKVNFLFDHVGESVEKEIICTLSGAEPSPNQLVKIIQSCYGEKRSMPALIRELYNIKQRRGEGIRQFSLRLQDAYNSVRRREETEAAASPIGADTLRDIFIENLADKAIRRELRQSLKRGALSTFKDARIQAMELEDDPAESDRGHDAGVRHITSAPPPSECTHTQSIKALTDQVARLTGLVERLLMQGARNLNTQSQKNTRASASRRRDQNLTGAVCFNCGRHGHFARVCHAVSGNQRVSPAPSESQDRWGRARERPMQPHLDTRGTHVGLRGADYGAEAVGLHNTIGQCHVADAGETAATSTLRRNTAVGSLSKEEPGLTLAATSCGIDVSIAGTVGVDNRSTPPPQVVEAMIADYVTDSQRAELRGLVAESTDLLQREKPRAAAICEPQIGGKVLLRQHPPGRNKIQDKFGEETYQLTEVPNSDSGPAVVAPCGDLTNTRRVTFRELRPLVGPARPPQQCREELSPPPRRPGRISSKPDRFGQCKTFRKF</sequence>
<keyword evidence="1" id="KW-0479">Metal-binding</keyword>
<feature type="domain" description="CCHC-type" evidence="3">
    <location>
        <begin position="283"/>
        <end position="296"/>
    </location>
</feature>
<dbReference type="SUPFAM" id="SSF57756">
    <property type="entry name" value="Retrovirus zinc finger-like domains"/>
    <property type="match status" value="1"/>
</dbReference>
<feature type="region of interest" description="Disordered" evidence="2">
    <location>
        <begin position="202"/>
        <end position="229"/>
    </location>
</feature>
<protein>
    <recommendedName>
        <fullName evidence="3">CCHC-type domain-containing protein</fullName>
    </recommendedName>
</protein>
<dbReference type="STRING" id="188477.A0A3S1AQH0"/>
<reference evidence="4 5" key="1">
    <citation type="submission" date="2019-01" db="EMBL/GenBank/DDBJ databases">
        <title>A draft genome assembly of the solar-powered sea slug Elysia chlorotica.</title>
        <authorList>
            <person name="Cai H."/>
            <person name="Li Q."/>
            <person name="Fang X."/>
            <person name="Li J."/>
            <person name="Curtis N.E."/>
            <person name="Altenburger A."/>
            <person name="Shibata T."/>
            <person name="Feng M."/>
            <person name="Maeda T."/>
            <person name="Schwartz J.A."/>
            <person name="Shigenobu S."/>
            <person name="Lundholm N."/>
            <person name="Nishiyama T."/>
            <person name="Yang H."/>
            <person name="Hasebe M."/>
            <person name="Li S."/>
            <person name="Pierce S.K."/>
            <person name="Wang J."/>
        </authorList>
    </citation>
    <scope>NUCLEOTIDE SEQUENCE [LARGE SCALE GENOMIC DNA]</scope>
    <source>
        <strain evidence="4">EC2010</strain>
        <tissue evidence="4">Whole organism of an adult</tissue>
    </source>
</reference>
<dbReference type="InterPro" id="IPR036875">
    <property type="entry name" value="Znf_CCHC_sf"/>
</dbReference>
<dbReference type="Gene3D" id="4.10.60.10">
    <property type="entry name" value="Zinc finger, CCHC-type"/>
    <property type="match status" value="1"/>
</dbReference>
<dbReference type="PROSITE" id="PS50158">
    <property type="entry name" value="ZF_CCHC"/>
    <property type="match status" value="1"/>
</dbReference>
<accession>A0A3S1AQH0</accession>
<dbReference type="OrthoDB" id="6132286at2759"/>
<dbReference type="EMBL" id="RQTK01001819">
    <property type="protein sequence ID" value="RUS69131.1"/>
    <property type="molecule type" value="Genomic_DNA"/>
</dbReference>
<feature type="region of interest" description="Disordered" evidence="2">
    <location>
        <begin position="519"/>
        <end position="549"/>
    </location>
</feature>
<evidence type="ECO:0000313" key="5">
    <source>
        <dbReference type="Proteomes" id="UP000271974"/>
    </source>
</evidence>
<dbReference type="Proteomes" id="UP000271974">
    <property type="component" value="Unassembled WGS sequence"/>
</dbReference>
<feature type="compositionally biased region" description="Basic and acidic residues" evidence="2">
    <location>
        <begin position="206"/>
        <end position="215"/>
    </location>
</feature>
<dbReference type="GO" id="GO:0008270">
    <property type="term" value="F:zinc ion binding"/>
    <property type="evidence" value="ECO:0007669"/>
    <property type="project" value="UniProtKB-KW"/>
</dbReference>
<evidence type="ECO:0000256" key="1">
    <source>
        <dbReference type="PROSITE-ProRule" id="PRU00047"/>
    </source>
</evidence>
<evidence type="ECO:0000259" key="3">
    <source>
        <dbReference type="PROSITE" id="PS50158"/>
    </source>
</evidence>
<keyword evidence="5" id="KW-1185">Reference proteome</keyword>
<dbReference type="AlphaFoldDB" id="A0A3S1AQH0"/>
<proteinExistence type="predicted"/>
<dbReference type="GO" id="GO:0003676">
    <property type="term" value="F:nucleic acid binding"/>
    <property type="evidence" value="ECO:0007669"/>
    <property type="project" value="InterPro"/>
</dbReference>
<dbReference type="InterPro" id="IPR001878">
    <property type="entry name" value="Znf_CCHC"/>
</dbReference>
<evidence type="ECO:0000256" key="2">
    <source>
        <dbReference type="SAM" id="MobiDB-lite"/>
    </source>
</evidence>
<gene>
    <name evidence="4" type="ORF">EGW08_023108</name>
</gene>
<evidence type="ECO:0000313" key="4">
    <source>
        <dbReference type="EMBL" id="RUS69131.1"/>
    </source>
</evidence>